<dbReference type="SUPFAM" id="SSF55729">
    <property type="entry name" value="Acyl-CoA N-acyltransferases (Nat)"/>
    <property type="match status" value="1"/>
</dbReference>
<dbReference type="PANTHER" id="PTHR43441">
    <property type="entry name" value="RIBOSOMAL-PROTEIN-SERINE ACETYLTRANSFERASE"/>
    <property type="match status" value="1"/>
</dbReference>
<gene>
    <name evidence="2" type="ORF">CLV38_10743</name>
</gene>
<dbReference type="Gene3D" id="3.40.630.30">
    <property type="match status" value="1"/>
</dbReference>
<accession>A0A2T0W8G7</accession>
<dbReference type="GO" id="GO:0005737">
    <property type="term" value="C:cytoplasm"/>
    <property type="evidence" value="ECO:0007669"/>
    <property type="project" value="TreeGrafter"/>
</dbReference>
<dbReference type="GO" id="GO:0008999">
    <property type="term" value="F:protein-N-terminal-alanine acetyltransferase activity"/>
    <property type="evidence" value="ECO:0007669"/>
    <property type="project" value="TreeGrafter"/>
</dbReference>
<evidence type="ECO:0000313" key="3">
    <source>
        <dbReference type="Proteomes" id="UP000238205"/>
    </source>
</evidence>
<dbReference type="InterPro" id="IPR016181">
    <property type="entry name" value="Acyl_CoA_acyltransferase"/>
</dbReference>
<evidence type="ECO:0000259" key="1">
    <source>
        <dbReference type="PROSITE" id="PS51186"/>
    </source>
</evidence>
<proteinExistence type="predicted"/>
<dbReference type="CDD" id="cd04301">
    <property type="entry name" value="NAT_SF"/>
    <property type="match status" value="1"/>
</dbReference>
<dbReference type="GO" id="GO:1990189">
    <property type="term" value="F:protein N-terminal-serine acetyltransferase activity"/>
    <property type="evidence" value="ECO:0007669"/>
    <property type="project" value="TreeGrafter"/>
</dbReference>
<organism evidence="2 3">
    <name type="scientific">Alkalibacterium olivapovliticus</name>
    <dbReference type="NCBI Taxonomy" id="99907"/>
    <lineage>
        <taxon>Bacteria</taxon>
        <taxon>Bacillati</taxon>
        <taxon>Bacillota</taxon>
        <taxon>Bacilli</taxon>
        <taxon>Lactobacillales</taxon>
        <taxon>Carnobacteriaceae</taxon>
        <taxon>Alkalibacterium</taxon>
    </lineage>
</organism>
<name>A0A2T0W8G7_9LACT</name>
<sequence>MFQYKINDQLSLKLKDFHDTEELYALIDSSRDHLKEWMPWAMSTKDENDVASRTQQNLLDFAHRKGIHYLIMVDNQIVGSVSLKKFNWTVKSAEIGYWIAPEFQGKGIMTKAVKALLVYGFDYLKLNELEVWVASDNKRSRRIPERLDFVEERRRRANEYIEDKYFDMILYGLLKSEWKEQSDRYMF</sequence>
<evidence type="ECO:0000313" key="2">
    <source>
        <dbReference type="EMBL" id="PRY82969.1"/>
    </source>
</evidence>
<dbReference type="InterPro" id="IPR000182">
    <property type="entry name" value="GNAT_dom"/>
</dbReference>
<dbReference type="PANTHER" id="PTHR43441:SF12">
    <property type="entry name" value="RIBOSOMAL N-ACETYLTRANSFERASE YDAF-RELATED"/>
    <property type="match status" value="1"/>
</dbReference>
<feature type="domain" description="N-acetyltransferase" evidence="1">
    <location>
        <begin position="21"/>
        <end position="176"/>
    </location>
</feature>
<keyword evidence="3" id="KW-1185">Reference proteome</keyword>
<keyword evidence="2" id="KW-0808">Transferase</keyword>
<dbReference type="EMBL" id="PVTO01000007">
    <property type="protein sequence ID" value="PRY82969.1"/>
    <property type="molecule type" value="Genomic_DNA"/>
</dbReference>
<dbReference type="PROSITE" id="PS51186">
    <property type="entry name" value="GNAT"/>
    <property type="match status" value="1"/>
</dbReference>
<dbReference type="Proteomes" id="UP000238205">
    <property type="component" value="Unassembled WGS sequence"/>
</dbReference>
<dbReference type="InterPro" id="IPR051908">
    <property type="entry name" value="Ribosomal_N-acetyltransferase"/>
</dbReference>
<protein>
    <submittedName>
        <fullName evidence="2">Ribosomal-protein-serine acetyltransferase</fullName>
    </submittedName>
</protein>
<reference evidence="2 3" key="1">
    <citation type="submission" date="2018-03" db="EMBL/GenBank/DDBJ databases">
        <title>Genomic Encyclopedia of Archaeal and Bacterial Type Strains, Phase II (KMG-II): from individual species to whole genera.</title>
        <authorList>
            <person name="Goeker M."/>
        </authorList>
    </citation>
    <scope>NUCLEOTIDE SEQUENCE [LARGE SCALE GENOMIC DNA]</scope>
    <source>
        <strain evidence="2 3">DSM 13175</strain>
    </source>
</reference>
<dbReference type="OrthoDB" id="9784707at2"/>
<dbReference type="Pfam" id="PF13302">
    <property type="entry name" value="Acetyltransf_3"/>
    <property type="match status" value="1"/>
</dbReference>
<dbReference type="AlphaFoldDB" id="A0A2T0W8G7"/>
<comment type="caution">
    <text evidence="2">The sequence shown here is derived from an EMBL/GenBank/DDBJ whole genome shotgun (WGS) entry which is preliminary data.</text>
</comment>
<dbReference type="RefSeq" id="WP_106192264.1">
    <property type="nucleotide sequence ID" value="NZ_PVTO01000007.1"/>
</dbReference>